<comment type="caution">
    <text evidence="3">The sequence shown here is derived from an EMBL/GenBank/DDBJ whole genome shotgun (WGS) entry which is preliminary data.</text>
</comment>
<dbReference type="InterPro" id="IPR002020">
    <property type="entry name" value="Citrate_synthase"/>
</dbReference>
<dbReference type="Gene3D" id="1.10.580.10">
    <property type="entry name" value="Citrate Synthase, domain 1"/>
    <property type="match status" value="2"/>
</dbReference>
<organism evidence="3 4">
    <name type="scientific">Plasmodium gonderi</name>
    <dbReference type="NCBI Taxonomy" id="77519"/>
    <lineage>
        <taxon>Eukaryota</taxon>
        <taxon>Sar</taxon>
        <taxon>Alveolata</taxon>
        <taxon>Apicomplexa</taxon>
        <taxon>Aconoidasida</taxon>
        <taxon>Haemosporida</taxon>
        <taxon>Plasmodiidae</taxon>
        <taxon>Plasmodium</taxon>
        <taxon>Plasmodium (Plasmodium)</taxon>
    </lineage>
</organism>
<dbReference type="OrthoDB" id="435022at2759"/>
<protein>
    <submittedName>
        <fullName evidence="3">Citrate synthase-like protein</fullName>
    </submittedName>
</protein>
<evidence type="ECO:0000313" key="4">
    <source>
        <dbReference type="Proteomes" id="UP000195521"/>
    </source>
</evidence>
<gene>
    <name evidence="3" type="ORF">PGO_113820</name>
</gene>
<keyword evidence="2" id="KW-0808">Transferase</keyword>
<dbReference type="PANTHER" id="PTHR11739">
    <property type="entry name" value="CITRATE SYNTHASE"/>
    <property type="match status" value="1"/>
</dbReference>
<comment type="similarity">
    <text evidence="1">Belongs to the citrate synthase family.</text>
</comment>
<dbReference type="OMA" id="FFIMRLL"/>
<dbReference type="GO" id="GO:0005759">
    <property type="term" value="C:mitochondrial matrix"/>
    <property type="evidence" value="ECO:0007669"/>
    <property type="project" value="TreeGrafter"/>
</dbReference>
<evidence type="ECO:0000313" key="3">
    <source>
        <dbReference type="EMBL" id="GAW81928.1"/>
    </source>
</evidence>
<dbReference type="AlphaFoldDB" id="A0A1Y1JJT9"/>
<dbReference type="EMBL" id="BDQF01000012">
    <property type="protein sequence ID" value="GAW81928.1"/>
    <property type="molecule type" value="Genomic_DNA"/>
</dbReference>
<name>A0A1Y1JJT9_PLAGO</name>
<dbReference type="Pfam" id="PF00285">
    <property type="entry name" value="Citrate_synt"/>
    <property type="match status" value="1"/>
</dbReference>
<dbReference type="InterPro" id="IPR016143">
    <property type="entry name" value="Citrate_synth-like_sm_a-sub"/>
</dbReference>
<dbReference type="GO" id="GO:0006099">
    <property type="term" value="P:tricarboxylic acid cycle"/>
    <property type="evidence" value="ECO:0007669"/>
    <property type="project" value="TreeGrafter"/>
</dbReference>
<sequence>MHILKRAHSTVKVNNLFFKKFCFLVKRYFAYVDKKGIDMKGYSGYSLPHIMLESEIFLEFKEHFYRGANVRDLCKDVTFDHVILLLLQKGLPSAKELIQKNLYIQNELKTFNEKNILQMSRILQISHPLELIRISLLQFAQHEKDNNDSISSYLKILAASIKMLPYFHGSQCFSPHTPQKEYTDLSSFIIENYTIKGFQTEFSGKTYEPNEIIQKEEDGKEREKRTILWKKEKIKLLNTFLILMCEHGINENTFFVRMLSTVHGYNYFNICLSAVTFYIDIFRNIDLYHSMRGFLQFNVEHTPSDTSCSSYEKTKKSMEMIPSVNFFFHKSNCYRKKNTIFKEYLTDYCKNTCQENVDLLTHFKQIETFFLKNKNKYPSCYYYTLLTFHLINLPLQILPPLYFLIRLLSFTAHINEQVGNNKFVKYSGVYIGNPPKLA</sequence>
<dbReference type="Proteomes" id="UP000195521">
    <property type="component" value="Unassembled WGS sequence"/>
</dbReference>
<dbReference type="SUPFAM" id="SSF48256">
    <property type="entry name" value="Citrate synthase"/>
    <property type="match status" value="1"/>
</dbReference>
<keyword evidence="4" id="KW-1185">Reference proteome</keyword>
<dbReference type="InterPro" id="IPR036969">
    <property type="entry name" value="Citrate_synthase_sf"/>
</dbReference>
<evidence type="ECO:0000256" key="1">
    <source>
        <dbReference type="ARBA" id="ARBA00010566"/>
    </source>
</evidence>
<dbReference type="InterPro" id="IPR016142">
    <property type="entry name" value="Citrate_synth-like_lrg_a-sub"/>
</dbReference>
<accession>A0A1Y1JJT9</accession>
<dbReference type="PANTHER" id="PTHR11739:SF4">
    <property type="entry name" value="CITRATE SYNTHASE, PEROXISOMAL"/>
    <property type="match status" value="1"/>
</dbReference>
<evidence type="ECO:0000256" key="2">
    <source>
        <dbReference type="ARBA" id="ARBA00022679"/>
    </source>
</evidence>
<dbReference type="GO" id="GO:0005975">
    <property type="term" value="P:carbohydrate metabolic process"/>
    <property type="evidence" value="ECO:0007669"/>
    <property type="project" value="TreeGrafter"/>
</dbReference>
<dbReference type="RefSeq" id="XP_028544517.1">
    <property type="nucleotide sequence ID" value="XM_028688716.1"/>
</dbReference>
<dbReference type="GO" id="GO:0046912">
    <property type="term" value="F:acyltransferase activity, acyl groups converted into alkyl on transfer"/>
    <property type="evidence" value="ECO:0007669"/>
    <property type="project" value="InterPro"/>
</dbReference>
<dbReference type="GeneID" id="39748660"/>
<reference evidence="4" key="1">
    <citation type="submission" date="2017-04" db="EMBL/GenBank/DDBJ databases">
        <title>Plasmodium gonderi genome.</title>
        <authorList>
            <person name="Arisue N."/>
            <person name="Honma H."/>
            <person name="Kawai S."/>
            <person name="Tougan T."/>
            <person name="Tanabe K."/>
            <person name="Horii T."/>
        </authorList>
    </citation>
    <scope>NUCLEOTIDE SEQUENCE [LARGE SCALE GENOMIC DNA]</scope>
    <source>
        <strain evidence="4">ATCC 30045</strain>
    </source>
</reference>
<proteinExistence type="inferred from homology"/>
<dbReference type="Gene3D" id="1.10.230.10">
    <property type="entry name" value="Cytochrome P450-Terp, domain 2"/>
    <property type="match status" value="1"/>
</dbReference>